<evidence type="ECO:0000256" key="2">
    <source>
        <dbReference type="ARBA" id="ARBA00022692"/>
    </source>
</evidence>
<proteinExistence type="predicted"/>
<sequence>MARPRPSRMRSDWTIDTITVDPLPSNEVPEEEFDNELTLTSDDILKVQKSPGFYLNFSDELNNHKQDIKEKATWAMAKQVLKAAFAYWLAFLVDLIVPIMHTVGSSTFLAIVMVCYFQPSRTFGALSESAAWGIVGAVMASLWSLIGIVISNILREDEVYYTPSTIMNLIFLAIGTFILSYDKIKWPPMRFGSINAIIIMSFSLTQSYIRPHTEFNILKSLLIPMIIGPTCSVIANLLLWPENATTNYIPYMHETLQSFIDLLDQETHFFLRDAYNRNTISQLNRAVQDNLQNLDNAKREAQHEISFSKIGPEDLIEINRLMKTMYMTLGGLALSGVIEEELMKDGQEGTIEIRIEDNNECESIFDQAYSFDDDKSSPHSPTNTIGTLGKEEDLTKLLYILRPICTELSEACQLCLADCISRVDHFQHNCCDPWYKKWWPFYRKSTSHHYQNVVEDPLQLLQLAMVKFNDARQEGLNYLFENQETISPSPQRIFLLLLLFENNLKVFSENLGFLVGLIKILETKRLSKRLWMPSIPFLKRIKNIGESDEDGWKVVEPQNEEAEEDDLFGSNYCDPDVTPPVTTSQKFWYQLWKIRNWFNSKYARFAFKNSLVVTCLSIPAFLPHTSELFDNYRGQWALISAVLSFSPTTGGAVLQFFGRLIGSGVGALMAIISWEITRGNASNGLGNPTTTVFTIAAMVRITL</sequence>
<comment type="subcellular location">
    <subcellularLocation>
        <location evidence="1">Membrane</location>
        <topology evidence="1">Multi-pass membrane protein</topology>
    </subcellularLocation>
</comment>
<feature type="domain" description="Putative ER transporter 6TM N-terminal" evidence="6">
    <location>
        <begin position="165"/>
        <end position="472"/>
    </location>
</feature>
<keyword evidence="2 5" id="KW-0812">Transmembrane</keyword>
<evidence type="ECO:0000259" key="6">
    <source>
        <dbReference type="Pfam" id="PF10337"/>
    </source>
</evidence>
<dbReference type="PANTHER" id="PTHR47804:SF3">
    <property type="entry name" value="PROTEIN BRE4"/>
    <property type="match status" value="1"/>
</dbReference>
<keyword evidence="4 5" id="KW-0472">Membrane</keyword>
<evidence type="ECO:0000313" key="9">
    <source>
        <dbReference type="Proteomes" id="UP000789706"/>
    </source>
</evidence>
<evidence type="ECO:0000256" key="5">
    <source>
        <dbReference type="SAM" id="Phobius"/>
    </source>
</evidence>
<name>A0A9N9B5T9_9GLOM</name>
<feature type="transmembrane region" description="Helical" evidence="5">
    <location>
        <begin position="96"/>
        <end position="117"/>
    </location>
</feature>
<dbReference type="OrthoDB" id="2274698at2759"/>
<keyword evidence="9" id="KW-1185">Reference proteome</keyword>
<dbReference type="PRINTS" id="PR02047">
    <property type="entry name" value="BREFELDNASP4"/>
</dbReference>
<dbReference type="AlphaFoldDB" id="A0A9N9B5T9"/>
<evidence type="ECO:0000256" key="4">
    <source>
        <dbReference type="ARBA" id="ARBA00023136"/>
    </source>
</evidence>
<evidence type="ECO:0000256" key="1">
    <source>
        <dbReference type="ARBA" id="ARBA00004141"/>
    </source>
</evidence>
<gene>
    <name evidence="8" type="ORF">DEBURN_LOCUS7257</name>
</gene>
<dbReference type="InterPro" id="IPR023244">
    <property type="entry name" value="Brefeldin_A-sensitivity_4"/>
</dbReference>
<dbReference type="Pfam" id="PF13515">
    <property type="entry name" value="FUSC_2"/>
    <property type="match status" value="1"/>
</dbReference>
<comment type="caution">
    <text evidence="8">The sequence shown here is derived from an EMBL/GenBank/DDBJ whole genome shotgun (WGS) entry which is preliminary data.</text>
</comment>
<dbReference type="Proteomes" id="UP000789706">
    <property type="component" value="Unassembled WGS sequence"/>
</dbReference>
<evidence type="ECO:0000313" key="8">
    <source>
        <dbReference type="EMBL" id="CAG8554228.1"/>
    </source>
</evidence>
<reference evidence="8" key="1">
    <citation type="submission" date="2021-06" db="EMBL/GenBank/DDBJ databases">
        <authorList>
            <person name="Kallberg Y."/>
            <person name="Tangrot J."/>
            <person name="Rosling A."/>
        </authorList>
    </citation>
    <scope>NUCLEOTIDE SEQUENCE</scope>
    <source>
        <strain evidence="8">AZ414A</strain>
    </source>
</reference>
<protein>
    <submittedName>
        <fullName evidence="8">7751_t:CDS:1</fullName>
    </submittedName>
</protein>
<dbReference type="InterPro" id="IPR018823">
    <property type="entry name" value="ArAE_2_N"/>
</dbReference>
<dbReference type="InterPro" id="IPR049453">
    <property type="entry name" value="Memb_transporter_dom"/>
</dbReference>
<dbReference type="Pfam" id="PF10337">
    <property type="entry name" value="ArAE_2_N"/>
    <property type="match status" value="1"/>
</dbReference>
<dbReference type="InterPro" id="IPR052430">
    <property type="entry name" value="IVT-Associated"/>
</dbReference>
<dbReference type="PANTHER" id="PTHR47804">
    <property type="entry name" value="60S RIBOSOMAL PROTEIN L19"/>
    <property type="match status" value="1"/>
</dbReference>
<organism evidence="8 9">
    <name type="scientific">Diversispora eburnea</name>
    <dbReference type="NCBI Taxonomy" id="1213867"/>
    <lineage>
        <taxon>Eukaryota</taxon>
        <taxon>Fungi</taxon>
        <taxon>Fungi incertae sedis</taxon>
        <taxon>Mucoromycota</taxon>
        <taxon>Glomeromycotina</taxon>
        <taxon>Glomeromycetes</taxon>
        <taxon>Diversisporales</taxon>
        <taxon>Diversisporaceae</taxon>
        <taxon>Diversispora</taxon>
    </lineage>
</organism>
<dbReference type="EMBL" id="CAJVPK010000850">
    <property type="protein sequence ID" value="CAG8554228.1"/>
    <property type="molecule type" value="Genomic_DNA"/>
</dbReference>
<feature type="transmembrane region" description="Helical" evidence="5">
    <location>
        <begin position="160"/>
        <end position="179"/>
    </location>
</feature>
<evidence type="ECO:0000259" key="7">
    <source>
        <dbReference type="Pfam" id="PF13515"/>
    </source>
</evidence>
<accession>A0A9N9B5T9</accession>
<evidence type="ECO:0000256" key="3">
    <source>
        <dbReference type="ARBA" id="ARBA00022989"/>
    </source>
</evidence>
<dbReference type="GO" id="GO:0016020">
    <property type="term" value="C:membrane"/>
    <property type="evidence" value="ECO:0007669"/>
    <property type="project" value="UniProtKB-SubCell"/>
</dbReference>
<keyword evidence="3 5" id="KW-1133">Transmembrane helix</keyword>
<feature type="transmembrane region" description="Helical" evidence="5">
    <location>
        <begin position="129"/>
        <end position="154"/>
    </location>
</feature>
<feature type="domain" description="Integral membrane bound transporter" evidence="7">
    <location>
        <begin position="626"/>
        <end position="681"/>
    </location>
</feature>